<keyword evidence="6 8" id="KW-0675">Receptor</keyword>
<evidence type="ECO:0000256" key="8">
    <source>
        <dbReference type="RuleBase" id="RU363108"/>
    </source>
</evidence>
<keyword evidence="2 8" id="KW-1003">Cell membrane</keyword>
<dbReference type="EnsemblMetazoa" id="ADIR005147-RA">
    <property type="protein sequence ID" value="ADIR005147-PA"/>
    <property type="gene ID" value="ADIR005147"/>
</dbReference>
<keyword evidence="5 8" id="KW-0472">Membrane</keyword>
<dbReference type="AlphaFoldDB" id="A0A182NBW7"/>
<dbReference type="PANTHER" id="PTHR21143:SF134">
    <property type="entry name" value="GUSTATORY RECEPTOR"/>
    <property type="match status" value="1"/>
</dbReference>
<dbReference type="GO" id="GO:0030424">
    <property type="term" value="C:axon"/>
    <property type="evidence" value="ECO:0007669"/>
    <property type="project" value="TreeGrafter"/>
</dbReference>
<accession>A0A182NBW7</accession>
<evidence type="ECO:0000256" key="4">
    <source>
        <dbReference type="ARBA" id="ARBA00022989"/>
    </source>
</evidence>
<sequence length="402" mass="46203">MDVVFQHLRVLIRCMRLLGIFGVQRRRSTVDNPYASVGAVKIKFVIFFSATVLGSAYTIVITLLVYNVSFTERFDIYPIVMTTHIVTLCVVLCILPWQTYGRNTHLAAILNVFHRNEKDLIAFTGSASNYGRAGRLATVIVWNGVLFHVFFHTYYIFETYNFAHGLFPFYLVCCLIMYEDLATEYLLGLCDCFLLIARIQLERLVSIARHSEIEDHQRELRVLFYVDMNNRICCMLRDNLCPYFGPIILTFCAYVCLEAAVCILDLFDVFSAGNNSILQMLANVLWPLSNLKKLIILLLYVEQLNAMVEETALCTRHFDDYRLQNTRAAKQIQKFLLKNLHQKKKFSACGFFDIDNTVIYMVFSSIVTYLVILIQFKQLETDLTQSEGVFNVTSNLTTPGPS</sequence>
<evidence type="ECO:0000256" key="6">
    <source>
        <dbReference type="ARBA" id="ARBA00023170"/>
    </source>
</evidence>
<feature type="transmembrane region" description="Helical" evidence="8">
    <location>
        <begin position="162"/>
        <end position="178"/>
    </location>
</feature>
<comment type="subcellular location">
    <subcellularLocation>
        <location evidence="1 8">Cell membrane</location>
        <topology evidence="1 8">Multi-pass membrane protein</topology>
    </subcellularLocation>
</comment>
<reference evidence="9" key="2">
    <citation type="submission" date="2020-05" db="UniProtKB">
        <authorList>
            <consortium name="EnsemblMetazoa"/>
        </authorList>
    </citation>
    <scope>IDENTIFICATION</scope>
    <source>
        <strain evidence="9">WRAIR2</strain>
    </source>
</reference>
<feature type="transmembrane region" description="Helical" evidence="8">
    <location>
        <begin position="76"/>
        <end position="97"/>
    </location>
</feature>
<dbReference type="InterPro" id="IPR013604">
    <property type="entry name" value="7TM_chemorcpt"/>
</dbReference>
<evidence type="ECO:0000313" key="9">
    <source>
        <dbReference type="EnsemblMetazoa" id="ADIR005147-PA"/>
    </source>
</evidence>
<dbReference type="Pfam" id="PF08395">
    <property type="entry name" value="7tm_7"/>
    <property type="match status" value="1"/>
</dbReference>
<proteinExistence type="inferred from homology"/>
<dbReference type="PANTHER" id="PTHR21143">
    <property type="entry name" value="INVERTEBRATE GUSTATORY RECEPTOR"/>
    <property type="match status" value="1"/>
</dbReference>
<keyword evidence="10" id="KW-1185">Reference proteome</keyword>
<comment type="caution">
    <text evidence="8">Lacks conserved residue(s) required for the propagation of feature annotation.</text>
</comment>
<comment type="function">
    <text evidence="8">Gustatory receptor which mediates acceptance or avoidance behavior, depending on its substrates.</text>
</comment>
<reference evidence="10" key="1">
    <citation type="submission" date="2013-03" db="EMBL/GenBank/DDBJ databases">
        <title>The Genome Sequence of Anopheles dirus WRAIR2.</title>
        <authorList>
            <consortium name="The Broad Institute Genomics Platform"/>
            <person name="Neafsey D.E."/>
            <person name="Walton C."/>
            <person name="Walker B."/>
            <person name="Young S.K."/>
            <person name="Zeng Q."/>
            <person name="Gargeya S."/>
            <person name="Fitzgerald M."/>
            <person name="Haas B."/>
            <person name="Abouelleil A."/>
            <person name="Allen A.W."/>
            <person name="Alvarado L."/>
            <person name="Arachchi H.M."/>
            <person name="Berlin A.M."/>
            <person name="Chapman S.B."/>
            <person name="Gainer-Dewar J."/>
            <person name="Goldberg J."/>
            <person name="Griggs A."/>
            <person name="Gujja S."/>
            <person name="Hansen M."/>
            <person name="Howarth C."/>
            <person name="Imamovic A."/>
            <person name="Ireland A."/>
            <person name="Larimer J."/>
            <person name="McCowan C."/>
            <person name="Murphy C."/>
            <person name="Pearson M."/>
            <person name="Poon T.W."/>
            <person name="Priest M."/>
            <person name="Roberts A."/>
            <person name="Saif S."/>
            <person name="Shea T."/>
            <person name="Sisk P."/>
            <person name="Sykes S."/>
            <person name="Wortman J."/>
            <person name="Nusbaum C."/>
            <person name="Birren B."/>
        </authorList>
    </citation>
    <scope>NUCLEOTIDE SEQUENCE [LARGE SCALE GENOMIC DNA]</scope>
    <source>
        <strain evidence="10">WRAIR2</strain>
    </source>
</reference>
<dbReference type="GO" id="GO:0007635">
    <property type="term" value="P:chemosensory behavior"/>
    <property type="evidence" value="ECO:0007669"/>
    <property type="project" value="TreeGrafter"/>
</dbReference>
<evidence type="ECO:0000256" key="2">
    <source>
        <dbReference type="ARBA" id="ARBA00022475"/>
    </source>
</evidence>
<protein>
    <recommendedName>
        <fullName evidence="8">Gustatory receptor</fullName>
    </recommendedName>
</protein>
<feature type="transmembrane region" description="Helical" evidence="8">
    <location>
        <begin position="247"/>
        <end position="268"/>
    </location>
</feature>
<dbReference type="STRING" id="7168.A0A182NBW7"/>
<dbReference type="GO" id="GO:0007165">
    <property type="term" value="P:signal transduction"/>
    <property type="evidence" value="ECO:0007669"/>
    <property type="project" value="UniProtKB-KW"/>
</dbReference>
<dbReference type="Proteomes" id="UP000075884">
    <property type="component" value="Unassembled WGS sequence"/>
</dbReference>
<organism evidence="9 10">
    <name type="scientific">Anopheles dirus</name>
    <dbReference type="NCBI Taxonomy" id="7168"/>
    <lineage>
        <taxon>Eukaryota</taxon>
        <taxon>Metazoa</taxon>
        <taxon>Ecdysozoa</taxon>
        <taxon>Arthropoda</taxon>
        <taxon>Hexapoda</taxon>
        <taxon>Insecta</taxon>
        <taxon>Pterygota</taxon>
        <taxon>Neoptera</taxon>
        <taxon>Endopterygota</taxon>
        <taxon>Diptera</taxon>
        <taxon>Nematocera</taxon>
        <taxon>Culicoidea</taxon>
        <taxon>Culicidae</taxon>
        <taxon>Anophelinae</taxon>
        <taxon>Anopheles</taxon>
    </lineage>
</organism>
<name>A0A182NBW7_9DIPT</name>
<feature type="transmembrane region" description="Helical" evidence="8">
    <location>
        <begin position="44"/>
        <end position="64"/>
    </location>
</feature>
<dbReference type="GO" id="GO:0043025">
    <property type="term" value="C:neuronal cell body"/>
    <property type="evidence" value="ECO:0007669"/>
    <property type="project" value="TreeGrafter"/>
</dbReference>
<evidence type="ECO:0000313" key="10">
    <source>
        <dbReference type="Proteomes" id="UP000075884"/>
    </source>
</evidence>
<dbReference type="GO" id="GO:0005886">
    <property type="term" value="C:plasma membrane"/>
    <property type="evidence" value="ECO:0007669"/>
    <property type="project" value="UniProtKB-SubCell"/>
</dbReference>
<dbReference type="GO" id="GO:0008049">
    <property type="term" value="P:male courtship behavior"/>
    <property type="evidence" value="ECO:0007669"/>
    <property type="project" value="TreeGrafter"/>
</dbReference>
<dbReference type="GO" id="GO:0030425">
    <property type="term" value="C:dendrite"/>
    <property type="evidence" value="ECO:0007669"/>
    <property type="project" value="TreeGrafter"/>
</dbReference>
<feature type="transmembrane region" description="Helical" evidence="8">
    <location>
        <begin position="136"/>
        <end position="156"/>
    </location>
</feature>
<dbReference type="VEuPathDB" id="VectorBase:ADIR005147"/>
<keyword evidence="7 8" id="KW-0807">Transducer</keyword>
<keyword evidence="3 8" id="KW-0812">Transmembrane</keyword>
<keyword evidence="4 8" id="KW-1133">Transmembrane helix</keyword>
<comment type="similarity">
    <text evidence="8">Belongs to the insect chemoreceptor superfamily. Gustatory receptor (GR) family.</text>
</comment>
<evidence type="ECO:0000256" key="3">
    <source>
        <dbReference type="ARBA" id="ARBA00022692"/>
    </source>
</evidence>
<dbReference type="GO" id="GO:0050909">
    <property type="term" value="P:sensory perception of taste"/>
    <property type="evidence" value="ECO:0007669"/>
    <property type="project" value="InterPro"/>
</dbReference>
<evidence type="ECO:0000256" key="5">
    <source>
        <dbReference type="ARBA" id="ARBA00023136"/>
    </source>
</evidence>
<evidence type="ECO:0000256" key="1">
    <source>
        <dbReference type="ARBA" id="ARBA00004651"/>
    </source>
</evidence>
<evidence type="ECO:0000256" key="7">
    <source>
        <dbReference type="ARBA" id="ARBA00023224"/>
    </source>
</evidence>
<feature type="transmembrane region" description="Helical" evidence="8">
    <location>
        <begin position="358"/>
        <end position="376"/>
    </location>
</feature>